<dbReference type="Proteomes" id="UP000643279">
    <property type="component" value="Unassembled WGS sequence"/>
</dbReference>
<dbReference type="EMBL" id="BMFW01000050">
    <property type="protein sequence ID" value="GGI02731.1"/>
    <property type="molecule type" value="Genomic_DNA"/>
</dbReference>
<reference evidence="3" key="1">
    <citation type="journal article" date="2019" name="Int. J. Syst. Evol. Microbiol.">
        <title>The Global Catalogue of Microorganisms (GCM) 10K type strain sequencing project: providing services to taxonomists for standard genome sequencing and annotation.</title>
        <authorList>
            <consortium name="The Broad Institute Genomics Platform"/>
            <consortium name="The Broad Institute Genome Sequencing Center for Infectious Disease"/>
            <person name="Wu L."/>
            <person name="Ma J."/>
        </authorList>
    </citation>
    <scope>NUCLEOTIDE SEQUENCE [LARGE SCALE GENOMIC DNA]</scope>
    <source>
        <strain evidence="3">CGMCC 1.12778</strain>
    </source>
</reference>
<keyword evidence="3" id="KW-1185">Reference proteome</keyword>
<evidence type="ECO:0000313" key="3">
    <source>
        <dbReference type="Proteomes" id="UP000643279"/>
    </source>
</evidence>
<gene>
    <name evidence="2" type="ORF">GCM10007170_45140</name>
</gene>
<organism evidence="2 3">
    <name type="scientific">Arthrobacter liuii</name>
    <dbReference type="NCBI Taxonomy" id="1476996"/>
    <lineage>
        <taxon>Bacteria</taxon>
        <taxon>Bacillati</taxon>
        <taxon>Actinomycetota</taxon>
        <taxon>Actinomycetes</taxon>
        <taxon>Micrococcales</taxon>
        <taxon>Micrococcaceae</taxon>
        <taxon>Arthrobacter</taxon>
    </lineage>
</organism>
<evidence type="ECO:0000256" key="1">
    <source>
        <dbReference type="SAM" id="MobiDB-lite"/>
    </source>
</evidence>
<feature type="region of interest" description="Disordered" evidence="1">
    <location>
        <begin position="1"/>
        <end position="29"/>
    </location>
</feature>
<comment type="caution">
    <text evidence="2">The sequence shown here is derived from an EMBL/GenBank/DDBJ whole genome shotgun (WGS) entry which is preliminary data.</text>
</comment>
<protein>
    <submittedName>
        <fullName evidence="2">Uncharacterized protein</fullName>
    </submittedName>
</protein>
<evidence type="ECO:0000313" key="2">
    <source>
        <dbReference type="EMBL" id="GGI02731.1"/>
    </source>
</evidence>
<sequence length="72" mass="7437">MAVNKGTRSLAPGSPRPDGAGVGSCADNEDRDYSQAPFLIETLEVVPVQRPGSPFAVLGLMAEPALPAFPSL</sequence>
<accession>A0ABQ2AZB8</accession>
<name>A0ABQ2AZB8_9MICC</name>
<proteinExistence type="predicted"/>